<dbReference type="STRING" id="762845.BCR26_08840"/>
<reference evidence="1 2" key="1">
    <citation type="submission" date="2016-09" db="EMBL/GenBank/DDBJ databases">
        <authorList>
            <person name="Capua I."/>
            <person name="De Benedictis P."/>
            <person name="Joannis T."/>
            <person name="Lombin L.H."/>
            <person name="Cattoli G."/>
        </authorList>
    </citation>
    <scope>NUCLEOTIDE SEQUENCE [LARGE SCALE GENOMIC DNA]</scope>
    <source>
        <strain evidence="1 2">LMG 25899</strain>
    </source>
</reference>
<name>A0A1E5L0G3_9ENTE</name>
<keyword evidence="2" id="KW-1185">Reference proteome</keyword>
<comment type="caution">
    <text evidence="1">The sequence shown here is derived from an EMBL/GenBank/DDBJ whole genome shotgun (WGS) entry which is preliminary data.</text>
</comment>
<dbReference type="Proteomes" id="UP000095256">
    <property type="component" value="Unassembled WGS sequence"/>
</dbReference>
<organism evidence="1 2">
    <name type="scientific">Enterococcus rivorum</name>
    <dbReference type="NCBI Taxonomy" id="762845"/>
    <lineage>
        <taxon>Bacteria</taxon>
        <taxon>Bacillati</taxon>
        <taxon>Bacillota</taxon>
        <taxon>Bacilli</taxon>
        <taxon>Lactobacillales</taxon>
        <taxon>Enterococcaceae</taxon>
        <taxon>Enterococcus</taxon>
    </lineage>
</organism>
<sequence length="194" mass="23490">MKQKHKDIDCNATSFMWQIVNERKEKEANPTKHVLYSKLTVVNLKRGAAGNLLSYNDAYLYHEYGERDNQLGMWHYSSLSRIIHKYSYHSKRGKIEQELDKLIPNDEYSFERVREILKIGVVRYFNKRKLPLPKQRVQNRIKNLCNQFIAESPKYHYKLTRQQKSMLKRLSKKGLKYWRENAENRDIYYSIYVY</sequence>
<evidence type="ECO:0000313" key="2">
    <source>
        <dbReference type="Proteomes" id="UP000095256"/>
    </source>
</evidence>
<accession>A0A1E5L0G3</accession>
<gene>
    <name evidence="1" type="ORF">BCR26_08840</name>
</gene>
<proteinExistence type="predicted"/>
<dbReference type="EMBL" id="MIEK01000005">
    <property type="protein sequence ID" value="OEH83575.1"/>
    <property type="molecule type" value="Genomic_DNA"/>
</dbReference>
<protein>
    <submittedName>
        <fullName evidence="1">Uncharacterized protein</fullName>
    </submittedName>
</protein>
<dbReference type="AlphaFoldDB" id="A0A1E5L0G3"/>
<evidence type="ECO:0000313" key="1">
    <source>
        <dbReference type="EMBL" id="OEH83575.1"/>
    </source>
</evidence>